<organism evidence="4 5">
    <name type="scientific">candidate division KSB3 bacterium</name>
    <dbReference type="NCBI Taxonomy" id="2044937"/>
    <lineage>
        <taxon>Bacteria</taxon>
        <taxon>candidate division KSB3</taxon>
    </lineage>
</organism>
<evidence type="ECO:0000313" key="5">
    <source>
        <dbReference type="Proteomes" id="UP000649604"/>
    </source>
</evidence>
<name>A0A9D5JV02_9BACT</name>
<evidence type="ECO:0000313" key="4">
    <source>
        <dbReference type="EMBL" id="MBD3324665.1"/>
    </source>
</evidence>
<evidence type="ECO:0000256" key="1">
    <source>
        <dbReference type="ARBA" id="ARBA00022679"/>
    </source>
</evidence>
<dbReference type="Proteomes" id="UP000649604">
    <property type="component" value="Unassembled WGS sequence"/>
</dbReference>
<protein>
    <recommendedName>
        <fullName evidence="2">Putative gamma-glutamylcyclotransferase</fullName>
    </recommendedName>
</protein>
<dbReference type="CDD" id="cd06661">
    <property type="entry name" value="GGCT_like"/>
    <property type="match status" value="1"/>
</dbReference>
<dbReference type="PANTHER" id="PTHR31544">
    <property type="entry name" value="AIG2-LIKE PROTEIN D"/>
    <property type="match status" value="1"/>
</dbReference>
<gene>
    <name evidence="4" type="ORF">GF339_08780</name>
</gene>
<proteinExistence type="predicted"/>
<dbReference type="SUPFAM" id="SSF110857">
    <property type="entry name" value="Gamma-glutamyl cyclotransferase-like"/>
    <property type="match status" value="1"/>
</dbReference>
<dbReference type="GO" id="GO:0016740">
    <property type="term" value="F:transferase activity"/>
    <property type="evidence" value="ECO:0007669"/>
    <property type="project" value="UniProtKB-KW"/>
</dbReference>
<accession>A0A9D5JV02</accession>
<dbReference type="Pfam" id="PF06094">
    <property type="entry name" value="GGACT"/>
    <property type="match status" value="1"/>
</dbReference>
<keyword evidence="1" id="KW-0808">Transferase</keyword>
<dbReference type="InterPro" id="IPR013024">
    <property type="entry name" value="GGCT-like"/>
</dbReference>
<sequence length="628" mass="73741">MEDEAIQYTPSPPVVDKLFVYGSLNSPYNLQLLTGQTLKTEQAVLYGHRRIHPKSGYPFAIPWSGSKIEGSLAYDITPEILEKLDEYESEGNLYTRQQVTVHIGEQPVEAYVYIGIPEALEPYFRKGIGKRDRIEEFIEKRINHLLEDKAARYLKYDHDHELPVQVIRELLSEETHSLVREYFRESGMPVFILKHELEDADIPSLEWIRYDPNATQYADEYIQLAVKFMIFNQLEERFRHEFRPRVKVSDEYYRHTISAMMALKLLVSHYQHLKSAMFQLSADRYDPSFSYIDYAVAAIYIAKELYTTDRAKEVVDWVREHRHIGRVPLGAELEFSPIGGRAVTAQEGDEPRFDGFYYFYDFDLMRRGWKLGAHIDDHGFLTTTHTRTRGFLELAFGRYKLLGDVSKPATRDPWVLAQLIDLAIRYMEIRPHSLHISLQTEKNVPFQKIETPEYLLCLLLLGGDLRLDDEGILREMRIYQHDIIREGNNVHFSRFNRHHKDPEDMSWSFVVEYQFPRLLFDYDYQPLIMALKGLQLAANPYPLKNVQDCPYEDLHREIETFLIQWATHPTPISAHTLEAFLAVIEHGLDKEAAVVGSKQWRYAQRILGRIEEQLKRRNQRIQTYHAYS</sequence>
<reference evidence="4" key="1">
    <citation type="submission" date="2019-11" db="EMBL/GenBank/DDBJ databases">
        <title>Microbial mats filling the niche in hypersaline microbial mats.</title>
        <authorList>
            <person name="Wong H.L."/>
            <person name="Macleod F.I."/>
            <person name="White R.A. III"/>
            <person name="Burns B.P."/>
        </authorList>
    </citation>
    <scope>NUCLEOTIDE SEQUENCE</scope>
    <source>
        <strain evidence="4">Rbin_158</strain>
    </source>
</reference>
<dbReference type="EMBL" id="WJJP01000275">
    <property type="protein sequence ID" value="MBD3324665.1"/>
    <property type="molecule type" value="Genomic_DNA"/>
</dbReference>
<comment type="caution">
    <text evidence="4">The sequence shown here is derived from an EMBL/GenBank/DDBJ whole genome shotgun (WGS) entry which is preliminary data.</text>
</comment>
<feature type="domain" description="Gamma-glutamylcyclotransferase AIG2-like" evidence="3">
    <location>
        <begin position="18"/>
        <end position="115"/>
    </location>
</feature>
<dbReference type="InterPro" id="IPR009288">
    <property type="entry name" value="AIG2-like_dom"/>
</dbReference>
<dbReference type="PANTHER" id="PTHR31544:SF2">
    <property type="entry name" value="AIG2-LIKE PROTEIN D"/>
    <property type="match status" value="1"/>
</dbReference>
<evidence type="ECO:0000259" key="3">
    <source>
        <dbReference type="Pfam" id="PF06094"/>
    </source>
</evidence>
<dbReference type="Gene3D" id="3.10.490.10">
    <property type="entry name" value="Gamma-glutamyl cyclotransferase-like"/>
    <property type="match status" value="1"/>
</dbReference>
<dbReference type="InterPro" id="IPR036568">
    <property type="entry name" value="GGCT-like_sf"/>
</dbReference>
<dbReference type="InterPro" id="IPR045038">
    <property type="entry name" value="AIG2-like"/>
</dbReference>
<dbReference type="AlphaFoldDB" id="A0A9D5JV02"/>
<evidence type="ECO:0000256" key="2">
    <source>
        <dbReference type="ARBA" id="ARBA00030602"/>
    </source>
</evidence>